<name>A0A562JWE2_9BACI</name>
<evidence type="ECO:0000313" key="2">
    <source>
        <dbReference type="Proteomes" id="UP000318667"/>
    </source>
</evidence>
<gene>
    <name evidence="1" type="ORF">IQ19_02453</name>
</gene>
<organism evidence="1 2">
    <name type="scientific">Cytobacillus oceanisediminis</name>
    <dbReference type="NCBI Taxonomy" id="665099"/>
    <lineage>
        <taxon>Bacteria</taxon>
        <taxon>Bacillati</taxon>
        <taxon>Bacillota</taxon>
        <taxon>Bacilli</taxon>
        <taxon>Bacillales</taxon>
        <taxon>Bacillaceae</taxon>
        <taxon>Cytobacillus</taxon>
    </lineage>
</organism>
<keyword evidence="2" id="KW-1185">Reference proteome</keyword>
<sequence length="70" mass="8315">MEKKVIPHCPICLEEMKVGQEVVLDGTFKGILHTDCSYLTLEEVEDQGLYEEIIRRNQRWLKQFNHTIMH</sequence>
<dbReference type="GeneID" id="65403637"/>
<dbReference type="Proteomes" id="UP000318667">
    <property type="component" value="Unassembled WGS sequence"/>
</dbReference>
<dbReference type="AlphaFoldDB" id="A0A562JWE2"/>
<proteinExistence type="predicted"/>
<comment type="caution">
    <text evidence="1">The sequence shown here is derived from an EMBL/GenBank/DDBJ whole genome shotgun (WGS) entry which is preliminary data.</text>
</comment>
<protein>
    <submittedName>
        <fullName evidence="1">Uncharacterized protein</fullName>
    </submittedName>
</protein>
<accession>A0A562JWE2</accession>
<dbReference type="RefSeq" id="WP_144542617.1">
    <property type="nucleotide sequence ID" value="NZ_CBCSDC010000062.1"/>
</dbReference>
<dbReference type="OrthoDB" id="2931441at2"/>
<evidence type="ECO:0000313" key="1">
    <source>
        <dbReference type="EMBL" id="TWH87498.1"/>
    </source>
</evidence>
<reference evidence="1 2" key="1">
    <citation type="journal article" date="2015" name="Stand. Genomic Sci.">
        <title>Genomic Encyclopedia of Bacterial and Archaeal Type Strains, Phase III: the genomes of soil and plant-associated and newly described type strains.</title>
        <authorList>
            <person name="Whitman W.B."/>
            <person name="Woyke T."/>
            <person name="Klenk H.P."/>
            <person name="Zhou Y."/>
            <person name="Lilburn T.G."/>
            <person name="Beck B.J."/>
            <person name="De Vos P."/>
            <person name="Vandamme P."/>
            <person name="Eisen J.A."/>
            <person name="Garrity G."/>
            <person name="Hugenholtz P."/>
            <person name="Kyrpides N.C."/>
        </authorList>
    </citation>
    <scope>NUCLEOTIDE SEQUENCE [LARGE SCALE GENOMIC DNA]</scope>
    <source>
        <strain evidence="1 2">CGMCC 1.10115</strain>
    </source>
</reference>
<dbReference type="EMBL" id="VLKI01000005">
    <property type="protein sequence ID" value="TWH87498.1"/>
    <property type="molecule type" value="Genomic_DNA"/>
</dbReference>